<organism evidence="2">
    <name type="scientific">Xanthomonas hortorum pv. pelargonii</name>
    <dbReference type="NCBI Taxonomy" id="453602"/>
    <lineage>
        <taxon>Bacteria</taxon>
        <taxon>Pseudomonadati</taxon>
        <taxon>Pseudomonadota</taxon>
        <taxon>Gammaproteobacteria</taxon>
        <taxon>Lysobacterales</taxon>
        <taxon>Lysobacteraceae</taxon>
        <taxon>Xanthomonas</taxon>
    </lineage>
</organism>
<feature type="chain" id="PRO_5042751068" evidence="1">
    <location>
        <begin position="20"/>
        <end position="60"/>
    </location>
</feature>
<geneLocation type="plasmid" evidence="2">
    <name>CFBP2533_p47</name>
</geneLocation>
<protein>
    <submittedName>
        <fullName evidence="3">Conjugal transfer protein TraN</fullName>
    </submittedName>
</protein>
<feature type="signal peptide" evidence="1">
    <location>
        <begin position="1"/>
        <end position="19"/>
    </location>
</feature>
<reference evidence="3" key="3">
    <citation type="journal article" date="2020" name="Syst. Appl. Microbiol.">
        <title>Clarifying the taxonomy of the causal agent of bacterial leaf spot of lettuce through a polyphasic approach reveals that Xanthomonas cynarae Trebaol et al. 2000 emend. Timilsina et al. 2019 is a later heterotypic synonym of Xanthomonas hortorum Vauterin et al. 1995.</title>
        <authorList>
            <person name="Moriniere L."/>
            <person name="Burlet A."/>
            <person name="Rosenthal E.R."/>
            <person name="Nesme X."/>
            <person name="Portier P."/>
            <person name="Bull C.T."/>
            <person name="Lavire C."/>
            <person name="Fischer-Le Saux M."/>
            <person name="Bertolla F."/>
        </authorList>
    </citation>
    <scope>NUCLEOTIDE SEQUENCE</scope>
    <source>
        <strain evidence="3">CFBP2533</strain>
    </source>
</reference>
<dbReference type="EMBL" id="LR828262">
    <property type="protein sequence ID" value="CAD0362246.1"/>
    <property type="molecule type" value="Genomic_DNA"/>
</dbReference>
<accession>A0A6V7FFF4</accession>
<sequence>MRSRLAVLAILVAVGSLVACSTAPTPPPEPNMSKLVPVNKTMPSELYSPASSAETVKGGR</sequence>
<dbReference type="Pfam" id="PF20898">
    <property type="entry name" value="P_T4SS_TraN"/>
    <property type="match status" value="1"/>
</dbReference>
<reference evidence="3" key="1">
    <citation type="submission" date="2019-03" db="EMBL/GenBank/DDBJ databases">
        <authorList>
            <person name="Moriniere L."/>
            <person name="Burlet A."/>
            <person name="Rosenthal E."/>
            <person name="Portier P."/>
            <person name="Lavire C."/>
            <person name="Nesme X."/>
            <person name="Bull C.T."/>
            <person name="Le Saux M."/>
            <person name="Bertolla F."/>
        </authorList>
    </citation>
    <scope>NUCLEOTIDE SEQUENCE</scope>
    <source>
        <strain evidence="3">CFBP2533</strain>
    </source>
</reference>
<evidence type="ECO:0000313" key="2">
    <source>
        <dbReference type="EMBL" id="CAD0362251.1"/>
    </source>
</evidence>
<proteinExistence type="predicted"/>
<dbReference type="RefSeq" id="WP_425520964.1">
    <property type="nucleotide sequence ID" value="NZ_JANTOI010000042.1"/>
</dbReference>
<evidence type="ECO:0000256" key="1">
    <source>
        <dbReference type="SAM" id="SignalP"/>
    </source>
</evidence>
<evidence type="ECO:0000313" key="4">
    <source>
        <dbReference type="Proteomes" id="UP000548771"/>
    </source>
</evidence>
<name>A0A6V7FFF4_9XANT</name>
<keyword evidence="2" id="KW-0614">Plasmid</keyword>
<evidence type="ECO:0000313" key="3">
    <source>
        <dbReference type="EMBL" id="NMI24086.1"/>
    </source>
</evidence>
<dbReference type="Proteomes" id="UP000548771">
    <property type="component" value="Unassembled WGS sequence"/>
</dbReference>
<gene>
    <name evidence="2" type="ORF">CFBP2533_44950</name>
    <name evidence="3" type="ORF">E1J24_20115</name>
</gene>
<dbReference type="EMBL" id="LR828262">
    <property type="protein sequence ID" value="CAD0362251.1"/>
    <property type="molecule type" value="Genomic_DNA"/>
</dbReference>
<reference evidence="2" key="4">
    <citation type="submission" date="2020-07" db="EMBL/GenBank/DDBJ databases">
        <authorList>
            <person name="Pothier F. J."/>
        </authorList>
    </citation>
    <scope>NUCLEOTIDE SEQUENCE [LARGE SCALE GENOMIC DNA]</scope>
    <source>
        <strain evidence="2">CFBP 2533</strain>
        <plasmid evidence="2">CFBP2533_p47</plasmid>
    </source>
</reference>
<dbReference type="InterPro" id="IPR049533">
    <property type="entry name" value="TraN"/>
</dbReference>
<dbReference type="AlphaFoldDB" id="A0A6V7FFF4"/>
<reference evidence="4" key="2">
    <citation type="journal article" date="2020" name="Syst. Appl. Microbiol.">
        <title>Clarifying the taxonomy of the causal agent of bacterial leaf spot of lettuce through a polyphasic approach reveals that Xanthomonas cynarae Trebaol et al. 2000 emend. Timilsina et al. 2019 is a later heterotypic synonym of Xanthomonas hortorum Vauterin et al. 1995.</title>
        <authorList>
            <person name="Moriniere L."/>
            <person name="Burlet A."/>
            <person name="Rosenthal E.R."/>
            <person name="Nesme X."/>
            <person name="Portier P."/>
            <person name="Bull C.T."/>
            <person name="Lavire C."/>
            <person name="Fischer-Le Saux M."/>
            <person name="Bertolla F."/>
        </authorList>
    </citation>
    <scope>NUCLEOTIDE SEQUENCE [LARGE SCALE GENOMIC DNA]</scope>
    <source>
        <strain evidence="4">CFBP2533</strain>
    </source>
</reference>
<dbReference type="EMBL" id="SMDX01000034">
    <property type="protein sequence ID" value="NMI24086.1"/>
    <property type="molecule type" value="Genomic_DNA"/>
</dbReference>
<dbReference type="PROSITE" id="PS51257">
    <property type="entry name" value="PROKAR_LIPOPROTEIN"/>
    <property type="match status" value="1"/>
</dbReference>
<keyword evidence="1" id="KW-0732">Signal</keyword>